<keyword evidence="4" id="KW-1185">Reference proteome</keyword>
<name>A0A7J4ZU06_9BACT</name>
<evidence type="ECO:0000313" key="3">
    <source>
        <dbReference type="EMBL" id="KAB0666921.1"/>
    </source>
</evidence>
<sequence>MRIVHVIDSGGLYGAEIMLLNLMSEQVAMGFEPVLASMGEHAIADKPLEEEARRRGLQVQVFRMMPGPNVLGALEILRFARREKATLLHSHGYKGNILLGLIPRRIRKIPMIATIHGWTGTGEINRMMLYEWFDSLALNFIDRIVLVNEAMKSHPKLRNRPRLRMEVVMNGIPLAGDPVDLGDGKGLDREVRDFCRGGYTLGAIGRFSREKGFDRLIEAVAILAPKRQDLRLVILGDGDLRRELEQKVRELGLQNRVLMPGYRDNARNYLPFFRVFVLSSLTEGLPLVLLEAMQAGVPVVATSVGGIPEVLQHGKAGVLVPAPRAVDLSEGIGRVMVDEALAAEMADRCKKIVVGTYSARAMAENYAKIYTRLVD</sequence>
<dbReference type="Pfam" id="PF00534">
    <property type="entry name" value="Glycos_transf_1"/>
    <property type="match status" value="1"/>
</dbReference>
<dbReference type="EMBL" id="VZQZ01000002">
    <property type="protein sequence ID" value="KAB0666921.1"/>
    <property type="molecule type" value="Genomic_DNA"/>
</dbReference>
<dbReference type="InterPro" id="IPR028098">
    <property type="entry name" value="Glyco_trans_4-like_N"/>
</dbReference>
<evidence type="ECO:0000313" key="4">
    <source>
        <dbReference type="Proteomes" id="UP000420562"/>
    </source>
</evidence>
<dbReference type="AlphaFoldDB" id="A0A7J4ZU06"/>
<dbReference type="Pfam" id="PF13439">
    <property type="entry name" value="Glyco_transf_4"/>
    <property type="match status" value="1"/>
</dbReference>
<feature type="domain" description="Glycosyl transferase family 1" evidence="1">
    <location>
        <begin position="200"/>
        <end position="350"/>
    </location>
</feature>
<reference evidence="3 4" key="1">
    <citation type="submission" date="2019-09" db="EMBL/GenBank/DDBJ databases">
        <title>Geobacter sp. Red96, a novel strain isolated from paddy soil.</title>
        <authorList>
            <person name="Xu Z."/>
            <person name="Masuda Y."/>
            <person name="Itoh H."/>
            <person name="Senoo K."/>
        </authorList>
    </citation>
    <scope>NUCLEOTIDE SEQUENCE [LARGE SCALE GENOMIC DNA]</scope>
    <source>
        <strain evidence="3 4">Red96</strain>
    </source>
</reference>
<feature type="domain" description="Glycosyltransferase subfamily 4-like N-terminal" evidence="2">
    <location>
        <begin position="14"/>
        <end position="174"/>
    </location>
</feature>
<evidence type="ECO:0000259" key="1">
    <source>
        <dbReference type="Pfam" id="PF00534"/>
    </source>
</evidence>
<organism evidence="3 4">
    <name type="scientific">Oryzomonas japonica</name>
    <dbReference type="NCBI Taxonomy" id="2603858"/>
    <lineage>
        <taxon>Bacteria</taxon>
        <taxon>Pseudomonadati</taxon>
        <taxon>Thermodesulfobacteriota</taxon>
        <taxon>Desulfuromonadia</taxon>
        <taxon>Geobacterales</taxon>
        <taxon>Geobacteraceae</taxon>
        <taxon>Oryzomonas</taxon>
    </lineage>
</organism>
<proteinExistence type="predicted"/>
<dbReference type="GO" id="GO:0016757">
    <property type="term" value="F:glycosyltransferase activity"/>
    <property type="evidence" value="ECO:0007669"/>
    <property type="project" value="InterPro"/>
</dbReference>
<comment type="caution">
    <text evidence="3">The sequence shown here is derived from an EMBL/GenBank/DDBJ whole genome shotgun (WGS) entry which is preliminary data.</text>
</comment>
<dbReference type="PANTHER" id="PTHR12526:SF637">
    <property type="entry name" value="GLYCOSYLTRANSFERASE EPSF-RELATED"/>
    <property type="match status" value="1"/>
</dbReference>
<dbReference type="Gene3D" id="3.40.50.2000">
    <property type="entry name" value="Glycogen Phosphorylase B"/>
    <property type="match status" value="2"/>
</dbReference>
<gene>
    <name evidence="3" type="ORF">F6V25_03550</name>
</gene>
<accession>A0A7J4ZU06</accession>
<dbReference type="InterPro" id="IPR001296">
    <property type="entry name" value="Glyco_trans_1"/>
</dbReference>
<dbReference type="CDD" id="cd03811">
    <property type="entry name" value="GT4_GT28_WabH-like"/>
    <property type="match status" value="1"/>
</dbReference>
<evidence type="ECO:0000259" key="2">
    <source>
        <dbReference type="Pfam" id="PF13439"/>
    </source>
</evidence>
<dbReference type="Proteomes" id="UP000420562">
    <property type="component" value="Unassembled WGS sequence"/>
</dbReference>
<protein>
    <submittedName>
        <fullName evidence="3">Glycosyltransferase</fullName>
    </submittedName>
</protein>
<dbReference type="PANTHER" id="PTHR12526">
    <property type="entry name" value="GLYCOSYLTRANSFERASE"/>
    <property type="match status" value="1"/>
</dbReference>
<dbReference type="SUPFAM" id="SSF53756">
    <property type="entry name" value="UDP-Glycosyltransferase/glycogen phosphorylase"/>
    <property type="match status" value="1"/>
</dbReference>
<keyword evidence="3" id="KW-0808">Transferase</keyword>